<evidence type="ECO:0000313" key="3">
    <source>
        <dbReference type="EMBL" id="VFS89369.1"/>
    </source>
</evidence>
<proteinExistence type="predicted"/>
<accession>A0A485CX13</accession>
<feature type="region of interest" description="Disordered" evidence="1">
    <location>
        <begin position="138"/>
        <end position="196"/>
    </location>
</feature>
<dbReference type="NCBIfam" id="NF033677">
    <property type="entry name" value="biofilm_BapA_N"/>
    <property type="match status" value="1"/>
</dbReference>
<dbReference type="InterPro" id="IPR048051">
    <property type="entry name" value="BapA-like_prefix-like"/>
</dbReference>
<feature type="domain" description="Biofilm-associated protein BapA-like prefix-like" evidence="2">
    <location>
        <begin position="1"/>
        <end position="120"/>
    </location>
</feature>
<evidence type="ECO:0000313" key="4">
    <source>
        <dbReference type="Proteomes" id="UP000401081"/>
    </source>
</evidence>
<dbReference type="Proteomes" id="UP000401081">
    <property type="component" value="Unassembled WGS sequence"/>
</dbReference>
<evidence type="ECO:0000259" key="2">
    <source>
        <dbReference type="Pfam" id="PF22783"/>
    </source>
</evidence>
<name>A0A485CX13_KLUCR</name>
<evidence type="ECO:0000256" key="1">
    <source>
        <dbReference type="SAM" id="MobiDB-lite"/>
    </source>
</evidence>
<organism evidence="3 4">
    <name type="scientific">Kluyvera cryocrescens</name>
    <name type="common">Kluyvera citrophila</name>
    <dbReference type="NCBI Taxonomy" id="580"/>
    <lineage>
        <taxon>Bacteria</taxon>
        <taxon>Pseudomonadati</taxon>
        <taxon>Pseudomonadota</taxon>
        <taxon>Gammaproteobacteria</taxon>
        <taxon>Enterobacterales</taxon>
        <taxon>Enterobacteriaceae</taxon>
        <taxon>Kluyvera</taxon>
    </lineage>
</organism>
<keyword evidence="4" id="KW-1185">Reference proteome</keyword>
<dbReference type="EMBL" id="CAADJD010000031">
    <property type="protein sequence ID" value="VFS89369.1"/>
    <property type="molecule type" value="Genomic_DNA"/>
</dbReference>
<dbReference type="AlphaFoldDB" id="A0A485CX13"/>
<gene>
    <name evidence="3" type="ORF">NCTC12993_07253</name>
</gene>
<protein>
    <recommendedName>
        <fullName evidence="2">Biofilm-associated protein BapA-like prefix-like domain-containing protein</fullName>
    </recommendedName>
</protein>
<sequence>MANISITARSGATTSTVSGESASVISPSIVKLNINPQDIAELDRHGNDLVITLKDGEKITIENYFTVDAEGHGSELVLEDQNGALWWVKEPATGLHFAPLADIDTLLIVQSGTEGAMPWILGALGVGAGMAAAAASIGSTGNHNHSVDTDPNDNSGTDPVTPPGNGLNQVDNTSDLTITDNVEQNTGPVAKRWDHE</sequence>
<feature type="compositionally biased region" description="Polar residues" evidence="1">
    <location>
        <begin position="166"/>
        <end position="187"/>
    </location>
</feature>
<dbReference type="Pfam" id="PF22783">
    <property type="entry name" value="BapA_N"/>
    <property type="match status" value="1"/>
</dbReference>
<reference evidence="3 4" key="1">
    <citation type="submission" date="2019-03" db="EMBL/GenBank/DDBJ databases">
        <authorList>
            <consortium name="Pathogen Informatics"/>
        </authorList>
    </citation>
    <scope>NUCLEOTIDE SEQUENCE [LARGE SCALE GENOMIC DNA]</scope>
    <source>
        <strain evidence="3 4">NCTC12993</strain>
    </source>
</reference>